<dbReference type="AlphaFoldDB" id="A0A1M2V6D7"/>
<sequence>MPRAMPANDDKRTSLTSYLSQAYLPRLIIDEDFPQVDDCAKPWPRIQELDIIANNVRQCRKVTKIPLEALQTAVRTYYAGFDNRLRVDWANTRLTLPCPGITVLSRSDMSHLVIQGPLDFLEALHRLILGTAAEAVRTIERCPFDEDTLKFMRIPVHGAQGPKRLLWWVHTFGPQDPPTSMLLRPGIAVLSFTPWELGPGDLKEFSSRTEFAPNDLQRDNVVGKPWSNATKIWAMTGLGQK</sequence>
<evidence type="ECO:0000313" key="1">
    <source>
        <dbReference type="EMBL" id="OJT03169.1"/>
    </source>
</evidence>
<dbReference type="Proteomes" id="UP000184267">
    <property type="component" value="Unassembled WGS sequence"/>
</dbReference>
<comment type="caution">
    <text evidence="1">The sequence shown here is derived from an EMBL/GenBank/DDBJ whole genome shotgun (WGS) entry which is preliminary data.</text>
</comment>
<accession>A0A1M2V6D7</accession>
<proteinExistence type="predicted"/>
<dbReference type="OMA" id="LWAVICD"/>
<dbReference type="OrthoDB" id="2579508at2759"/>
<reference evidence="1 2" key="1">
    <citation type="submission" date="2016-10" db="EMBL/GenBank/DDBJ databases">
        <title>Genome sequence of the basidiomycete white-rot fungus Trametes pubescens.</title>
        <authorList>
            <person name="Makela M.R."/>
            <person name="Granchi Z."/>
            <person name="Peng M."/>
            <person name="De Vries R.P."/>
            <person name="Grigoriev I."/>
            <person name="Riley R."/>
            <person name="Hilden K."/>
        </authorList>
    </citation>
    <scope>NUCLEOTIDE SEQUENCE [LARGE SCALE GENOMIC DNA]</scope>
    <source>
        <strain evidence="1 2">FBCC735</strain>
    </source>
</reference>
<keyword evidence="2" id="KW-1185">Reference proteome</keyword>
<protein>
    <submittedName>
        <fullName evidence="1">Uncharacterized protein</fullName>
    </submittedName>
</protein>
<organism evidence="1 2">
    <name type="scientific">Trametes pubescens</name>
    <name type="common">White-rot fungus</name>
    <dbReference type="NCBI Taxonomy" id="154538"/>
    <lineage>
        <taxon>Eukaryota</taxon>
        <taxon>Fungi</taxon>
        <taxon>Dikarya</taxon>
        <taxon>Basidiomycota</taxon>
        <taxon>Agaricomycotina</taxon>
        <taxon>Agaricomycetes</taxon>
        <taxon>Polyporales</taxon>
        <taxon>Polyporaceae</taxon>
        <taxon>Trametes</taxon>
    </lineage>
</organism>
<dbReference type="EMBL" id="MNAD01001628">
    <property type="protein sequence ID" value="OJT03169.1"/>
    <property type="molecule type" value="Genomic_DNA"/>
</dbReference>
<gene>
    <name evidence="1" type="ORF">TRAPUB_6276</name>
</gene>
<evidence type="ECO:0000313" key="2">
    <source>
        <dbReference type="Proteomes" id="UP000184267"/>
    </source>
</evidence>
<name>A0A1M2V6D7_TRAPU</name>